<evidence type="ECO:0000256" key="2">
    <source>
        <dbReference type="SAM" id="Coils"/>
    </source>
</evidence>
<dbReference type="PANTHER" id="PTHR12419:SF10">
    <property type="entry name" value="DEUBIQUITINASE OTUD6B"/>
    <property type="match status" value="1"/>
</dbReference>
<evidence type="ECO:0000259" key="3">
    <source>
        <dbReference type="PROSITE" id="PS50802"/>
    </source>
</evidence>
<dbReference type="PANTHER" id="PTHR12419">
    <property type="entry name" value="OTU DOMAIN CONTAINING PROTEIN"/>
    <property type="match status" value="1"/>
</dbReference>
<sequence>MKNYSQDIVRKKRNCRTSQLSESINHLSLSDNEDILDEVPGLKQHRISKAQKRREKKALQVKERELRIFEQEAENVYGARTIELETIKNILKERGLMIYEIPSDGNCLYCAIDHQLKMCHGNGLGVTELRLKTSTVLRENSNEYLPFLSHPDTGEMLTESQFYNYCDQVAHTTAWGGQVELRALSEALKCCVEVIQSEGPSMIVGEEYLKAGGSKLILTYHRRMYSLGEHYNSVQPFCQDEEEKLE</sequence>
<evidence type="ECO:0000256" key="1">
    <source>
        <dbReference type="ARBA" id="ARBA00022801"/>
    </source>
</evidence>
<accession>A0A9P0H5I5</accession>
<dbReference type="OrthoDB" id="415023at2759"/>
<feature type="coiled-coil region" evidence="2">
    <location>
        <begin position="42"/>
        <end position="72"/>
    </location>
</feature>
<dbReference type="PROSITE" id="PS50802">
    <property type="entry name" value="OTU"/>
    <property type="match status" value="1"/>
</dbReference>
<dbReference type="AlphaFoldDB" id="A0A9P0H5I5"/>
<keyword evidence="1" id="KW-0378">Hydrolase</keyword>
<reference evidence="4" key="1">
    <citation type="submission" date="2022-01" db="EMBL/GenBank/DDBJ databases">
        <authorList>
            <person name="King R."/>
        </authorList>
    </citation>
    <scope>NUCLEOTIDE SEQUENCE</scope>
</reference>
<protein>
    <recommendedName>
        <fullName evidence="3">OTU domain-containing protein</fullName>
    </recommendedName>
</protein>
<proteinExistence type="predicted"/>
<keyword evidence="5" id="KW-1185">Reference proteome</keyword>
<feature type="domain" description="OTU" evidence="3">
    <location>
        <begin position="96"/>
        <end position="237"/>
    </location>
</feature>
<name>A0A9P0H5I5_NEZVI</name>
<dbReference type="InterPro" id="IPR050704">
    <property type="entry name" value="Peptidase_C85-like"/>
</dbReference>
<dbReference type="InterPro" id="IPR003323">
    <property type="entry name" value="OTU_dom"/>
</dbReference>
<dbReference type="InterPro" id="IPR049772">
    <property type="entry name" value="OTU_OTUD6"/>
</dbReference>
<organism evidence="4 5">
    <name type="scientific">Nezara viridula</name>
    <name type="common">Southern green stink bug</name>
    <name type="synonym">Cimex viridulus</name>
    <dbReference type="NCBI Taxonomy" id="85310"/>
    <lineage>
        <taxon>Eukaryota</taxon>
        <taxon>Metazoa</taxon>
        <taxon>Ecdysozoa</taxon>
        <taxon>Arthropoda</taxon>
        <taxon>Hexapoda</taxon>
        <taxon>Insecta</taxon>
        <taxon>Pterygota</taxon>
        <taxon>Neoptera</taxon>
        <taxon>Paraneoptera</taxon>
        <taxon>Hemiptera</taxon>
        <taxon>Heteroptera</taxon>
        <taxon>Panheteroptera</taxon>
        <taxon>Pentatomomorpha</taxon>
        <taxon>Pentatomoidea</taxon>
        <taxon>Pentatomidae</taxon>
        <taxon>Pentatominae</taxon>
        <taxon>Nezara</taxon>
    </lineage>
</organism>
<dbReference type="EMBL" id="OV725079">
    <property type="protein sequence ID" value="CAH1395825.1"/>
    <property type="molecule type" value="Genomic_DNA"/>
</dbReference>
<dbReference type="CDD" id="cd22761">
    <property type="entry name" value="OTU_OTUD6"/>
    <property type="match status" value="1"/>
</dbReference>
<evidence type="ECO:0000313" key="4">
    <source>
        <dbReference type="EMBL" id="CAH1395825.1"/>
    </source>
</evidence>
<dbReference type="Gene3D" id="3.90.70.80">
    <property type="match status" value="1"/>
</dbReference>
<keyword evidence="2" id="KW-0175">Coiled coil</keyword>
<dbReference type="InterPro" id="IPR038765">
    <property type="entry name" value="Papain-like_cys_pep_sf"/>
</dbReference>
<dbReference type="GO" id="GO:0016579">
    <property type="term" value="P:protein deubiquitination"/>
    <property type="evidence" value="ECO:0007669"/>
    <property type="project" value="TreeGrafter"/>
</dbReference>
<dbReference type="SUPFAM" id="SSF54001">
    <property type="entry name" value="Cysteine proteinases"/>
    <property type="match status" value="1"/>
</dbReference>
<dbReference type="Proteomes" id="UP001152798">
    <property type="component" value="Chromosome 3"/>
</dbReference>
<gene>
    <name evidence="4" type="ORF">NEZAVI_LOCUS6028</name>
</gene>
<dbReference type="GO" id="GO:0004843">
    <property type="term" value="F:cysteine-type deubiquitinase activity"/>
    <property type="evidence" value="ECO:0007669"/>
    <property type="project" value="TreeGrafter"/>
</dbReference>
<dbReference type="Pfam" id="PF02338">
    <property type="entry name" value="OTU"/>
    <property type="match status" value="1"/>
</dbReference>
<evidence type="ECO:0000313" key="5">
    <source>
        <dbReference type="Proteomes" id="UP001152798"/>
    </source>
</evidence>